<dbReference type="AlphaFoldDB" id="K6XTS6"/>
<reference evidence="2 3" key="1">
    <citation type="submission" date="2012-08" db="EMBL/GenBank/DDBJ databases">
        <title>Whole genome shotgun sequence of Gordonia namibiensis NBRC 108229.</title>
        <authorList>
            <person name="Isaki-Nakamura S."/>
            <person name="Hosoyama A."/>
            <person name="Tsuchikane K."/>
            <person name="Katsumata H."/>
            <person name="Baba S."/>
            <person name="Yamazaki S."/>
            <person name="Fujita N."/>
        </authorList>
    </citation>
    <scope>NUCLEOTIDE SEQUENCE [LARGE SCALE GENOMIC DNA]</scope>
    <source>
        <strain evidence="2 3">NBRC 108229</strain>
    </source>
</reference>
<feature type="region of interest" description="Disordered" evidence="1">
    <location>
        <begin position="220"/>
        <end position="240"/>
    </location>
</feature>
<accession>K6XTS6</accession>
<dbReference type="PANTHER" id="PTHR34071">
    <property type="entry name" value="5-NITROIMIDAZOLE ANTIBIOTICS RESISTANCE PROTEIN, NIMA-FAMILY-RELATED PROTEIN-RELATED"/>
    <property type="match status" value="1"/>
</dbReference>
<organism evidence="2 3">
    <name type="scientific">Gordonia namibiensis NBRC 108229</name>
    <dbReference type="NCBI Taxonomy" id="1208314"/>
    <lineage>
        <taxon>Bacteria</taxon>
        <taxon>Bacillati</taxon>
        <taxon>Actinomycetota</taxon>
        <taxon>Actinomycetes</taxon>
        <taxon>Mycobacteriales</taxon>
        <taxon>Gordoniaceae</taxon>
        <taxon>Gordonia</taxon>
    </lineage>
</organism>
<name>K6XTS6_9ACTN</name>
<evidence type="ECO:0000256" key="1">
    <source>
        <dbReference type="SAM" id="MobiDB-lite"/>
    </source>
</evidence>
<evidence type="ECO:0000313" key="2">
    <source>
        <dbReference type="EMBL" id="GAC02255.1"/>
    </source>
</evidence>
<sequence>MTDWGQLRSSFVLFFFDLRELYRLSGMRLVPDDGRMTSPLDALTRKPDRATDRDALDDVLDEAKVGTLSTVVDGLPWSVPMLFARDGDHILLHGSTGAGALRYVAAGAPVTFTVFVMDGLVIADTLFDHSANYRSAVVRGVLEQVDDARSVLEVLSDKLIPGRVAEVRETTRKELAATVALRLPIVDGQWIAKARTGGPGIESEEWTGVVPMRTVYDEPVTYSGETPPDSVRALARPPAE</sequence>
<dbReference type="SUPFAM" id="SSF50475">
    <property type="entry name" value="FMN-binding split barrel"/>
    <property type="match status" value="1"/>
</dbReference>
<gene>
    <name evidence="2" type="ORF">GONAM_52_00010</name>
</gene>
<dbReference type="Gene3D" id="2.30.110.10">
    <property type="entry name" value="Electron Transport, Fmn-binding Protein, Chain A"/>
    <property type="match status" value="1"/>
</dbReference>
<dbReference type="InterPro" id="IPR012349">
    <property type="entry name" value="Split_barrel_FMN-bd"/>
</dbReference>
<protein>
    <submittedName>
        <fullName evidence="2">Uncharacterized protein</fullName>
    </submittedName>
</protein>
<dbReference type="EMBL" id="BAHE01000052">
    <property type="protein sequence ID" value="GAC02255.1"/>
    <property type="molecule type" value="Genomic_DNA"/>
</dbReference>
<proteinExistence type="predicted"/>
<keyword evidence="3" id="KW-1185">Reference proteome</keyword>
<comment type="caution">
    <text evidence="2">The sequence shown here is derived from an EMBL/GenBank/DDBJ whole genome shotgun (WGS) entry which is preliminary data.</text>
</comment>
<dbReference type="InterPro" id="IPR024747">
    <property type="entry name" value="Pyridox_Oxase-rel"/>
</dbReference>
<dbReference type="PANTHER" id="PTHR34071:SF2">
    <property type="entry name" value="FLAVIN-NUCLEOTIDE-BINDING PROTEIN"/>
    <property type="match status" value="1"/>
</dbReference>
<dbReference type="Pfam" id="PF12900">
    <property type="entry name" value="Pyridox_ox_2"/>
    <property type="match status" value="1"/>
</dbReference>
<dbReference type="Proteomes" id="UP000035058">
    <property type="component" value="Unassembled WGS sequence"/>
</dbReference>
<evidence type="ECO:0000313" key="3">
    <source>
        <dbReference type="Proteomes" id="UP000035058"/>
    </source>
</evidence>